<proteinExistence type="predicted"/>
<evidence type="ECO:0000313" key="5">
    <source>
        <dbReference type="Proteomes" id="UP000675284"/>
    </source>
</evidence>
<name>A0A941DSW3_9BACI</name>
<dbReference type="PROSITE" id="PS52050">
    <property type="entry name" value="WYL"/>
    <property type="match status" value="1"/>
</dbReference>
<dbReference type="Proteomes" id="UP000675284">
    <property type="component" value="Unassembled WGS sequence"/>
</dbReference>
<evidence type="ECO:0000259" key="3">
    <source>
        <dbReference type="PROSITE" id="PS51000"/>
    </source>
</evidence>
<dbReference type="InterPro" id="IPR028349">
    <property type="entry name" value="PafC-like"/>
</dbReference>
<dbReference type="Pfam" id="PF08279">
    <property type="entry name" value="HTH_11"/>
    <property type="match status" value="1"/>
</dbReference>
<dbReference type="PIRSF" id="PIRSF016838">
    <property type="entry name" value="PafC"/>
    <property type="match status" value="1"/>
</dbReference>
<evidence type="ECO:0000256" key="2">
    <source>
        <dbReference type="ARBA" id="ARBA00023163"/>
    </source>
</evidence>
<keyword evidence="1" id="KW-0805">Transcription regulation</keyword>
<dbReference type="InterPro" id="IPR036390">
    <property type="entry name" value="WH_DNA-bd_sf"/>
</dbReference>
<feature type="domain" description="HTH deoR-type" evidence="3">
    <location>
        <begin position="3"/>
        <end position="62"/>
    </location>
</feature>
<dbReference type="AlphaFoldDB" id="A0A941DSW3"/>
<dbReference type="SMART" id="SM00420">
    <property type="entry name" value="HTH_DEOR"/>
    <property type="match status" value="1"/>
</dbReference>
<dbReference type="InterPro" id="IPR036388">
    <property type="entry name" value="WH-like_DNA-bd_sf"/>
</dbReference>
<dbReference type="EMBL" id="JAGSOT010000003">
    <property type="protein sequence ID" value="MBR7794771.1"/>
    <property type="molecule type" value="Genomic_DNA"/>
</dbReference>
<sequence length="312" mass="36675">MKKSERLNQMLRFVNQRQRFTLKDVINEFQISKRTALRDIASLEEMGVPLYAEYGRYGGYRLVKPITLPPISFSSQEVFALYFAMQALQSFTSTPFEISYRSVHEKFLEGLTTKQRKQIDSLQKRVAFFHAEQLHECAYLEELLLASTNNQILSIVYTTEKQTTIRRIQPISIYAMKGYWYCQSLDLNKKAYRVFRCDRIKSIEVVEDVDMIDVEGITIENAHVFWKPTDQAIPFKCEITKTGIEQFIQSQFPSMKIKEEHNDYYLVGTYEPTEVDFIIRYLASFGKTIRIVEPVSLKEQLKAYYLDLINYI</sequence>
<dbReference type="PANTHER" id="PTHR34580:SF9">
    <property type="entry name" value="SLL5097 PROTEIN"/>
    <property type="match status" value="1"/>
</dbReference>
<reference evidence="4" key="1">
    <citation type="submission" date="2021-04" db="EMBL/GenBank/DDBJ databases">
        <title>Isolation and polyphasic classification of algal microorganism.</title>
        <authorList>
            <person name="Wang S."/>
        </authorList>
    </citation>
    <scope>NUCLEOTIDE SEQUENCE</scope>
    <source>
        <strain evidence="4">720a</strain>
    </source>
</reference>
<dbReference type="SUPFAM" id="SSF46785">
    <property type="entry name" value="Winged helix' DNA-binding domain"/>
    <property type="match status" value="1"/>
</dbReference>
<dbReference type="RefSeq" id="WP_026682115.1">
    <property type="nucleotide sequence ID" value="NZ_JAGSOT010000003.1"/>
</dbReference>
<protein>
    <submittedName>
        <fullName evidence="4">YafY family transcriptional regulator</fullName>
    </submittedName>
</protein>
<accession>A0A941DSW3</accession>
<dbReference type="Pfam" id="PF13280">
    <property type="entry name" value="WYL"/>
    <property type="match status" value="1"/>
</dbReference>
<dbReference type="InterPro" id="IPR026881">
    <property type="entry name" value="WYL_dom"/>
</dbReference>
<evidence type="ECO:0000256" key="1">
    <source>
        <dbReference type="ARBA" id="ARBA00023015"/>
    </source>
</evidence>
<keyword evidence="2" id="KW-0804">Transcription</keyword>
<keyword evidence="5" id="KW-1185">Reference proteome</keyword>
<comment type="caution">
    <text evidence="4">The sequence shown here is derived from an EMBL/GenBank/DDBJ whole genome shotgun (WGS) entry which is preliminary data.</text>
</comment>
<gene>
    <name evidence="4" type="ORF">KCX74_01795</name>
</gene>
<dbReference type="InterPro" id="IPR057727">
    <property type="entry name" value="WCX_dom"/>
</dbReference>
<dbReference type="InterPro" id="IPR051534">
    <property type="entry name" value="CBASS_pafABC_assoc_protein"/>
</dbReference>
<evidence type="ECO:0000313" key="4">
    <source>
        <dbReference type="EMBL" id="MBR7794771.1"/>
    </source>
</evidence>
<dbReference type="InterPro" id="IPR013196">
    <property type="entry name" value="HTH_11"/>
</dbReference>
<dbReference type="Pfam" id="PF25583">
    <property type="entry name" value="WCX"/>
    <property type="match status" value="1"/>
</dbReference>
<dbReference type="GO" id="GO:0003700">
    <property type="term" value="F:DNA-binding transcription factor activity"/>
    <property type="evidence" value="ECO:0007669"/>
    <property type="project" value="InterPro"/>
</dbReference>
<dbReference type="PANTHER" id="PTHR34580">
    <property type="match status" value="1"/>
</dbReference>
<dbReference type="PROSITE" id="PS51000">
    <property type="entry name" value="HTH_DEOR_2"/>
    <property type="match status" value="1"/>
</dbReference>
<organism evidence="4 5">
    <name type="scientific">Virgibacillus salarius</name>
    <dbReference type="NCBI Taxonomy" id="447199"/>
    <lineage>
        <taxon>Bacteria</taxon>
        <taxon>Bacillati</taxon>
        <taxon>Bacillota</taxon>
        <taxon>Bacilli</taxon>
        <taxon>Bacillales</taxon>
        <taxon>Bacillaceae</taxon>
        <taxon>Virgibacillus</taxon>
    </lineage>
</organism>
<dbReference type="Gene3D" id="1.10.10.10">
    <property type="entry name" value="Winged helix-like DNA-binding domain superfamily/Winged helix DNA-binding domain"/>
    <property type="match status" value="1"/>
</dbReference>
<dbReference type="InterPro" id="IPR001034">
    <property type="entry name" value="DeoR_HTH"/>
</dbReference>